<dbReference type="Proteomes" id="UP000887565">
    <property type="component" value="Unplaced"/>
</dbReference>
<evidence type="ECO:0000313" key="1">
    <source>
        <dbReference type="Proteomes" id="UP000887565"/>
    </source>
</evidence>
<dbReference type="AlphaFoldDB" id="A0A915HZC0"/>
<name>A0A915HZC0_ROMCU</name>
<protein>
    <submittedName>
        <fullName evidence="2">Uncharacterized protein</fullName>
    </submittedName>
</protein>
<evidence type="ECO:0000313" key="2">
    <source>
        <dbReference type="WBParaSite" id="nRc.2.0.1.t06908-RA"/>
    </source>
</evidence>
<dbReference type="WBParaSite" id="nRc.2.0.1.t06908-RA">
    <property type="protein sequence ID" value="nRc.2.0.1.t06908-RA"/>
    <property type="gene ID" value="nRc.2.0.1.g06908"/>
</dbReference>
<organism evidence="1 2">
    <name type="scientific">Romanomermis culicivorax</name>
    <name type="common">Nematode worm</name>
    <dbReference type="NCBI Taxonomy" id="13658"/>
    <lineage>
        <taxon>Eukaryota</taxon>
        <taxon>Metazoa</taxon>
        <taxon>Ecdysozoa</taxon>
        <taxon>Nematoda</taxon>
        <taxon>Enoplea</taxon>
        <taxon>Dorylaimia</taxon>
        <taxon>Mermithida</taxon>
        <taxon>Mermithoidea</taxon>
        <taxon>Mermithidae</taxon>
        <taxon>Romanomermis</taxon>
    </lineage>
</organism>
<proteinExistence type="predicted"/>
<reference evidence="2" key="1">
    <citation type="submission" date="2022-11" db="UniProtKB">
        <authorList>
            <consortium name="WormBaseParasite"/>
        </authorList>
    </citation>
    <scope>IDENTIFICATION</scope>
</reference>
<keyword evidence="1" id="KW-1185">Reference proteome</keyword>
<sequence>MKIQFENHNTDPVDDSQECEKEIELITDYSRKTCIVCTKQKLVQNLVQFRHVLEQMYHIRMVLSVVLPRRKDEKMEWQLATFWQKLK</sequence>
<accession>A0A915HZC0</accession>